<feature type="compositionally biased region" description="Acidic residues" evidence="1">
    <location>
        <begin position="54"/>
        <end position="63"/>
    </location>
</feature>
<sequence length="63" mass="7013">MTSRASSSYGFDASEADRIEQATPVRPEDEDTTDTGSRTMEANEADLAEQLQEVPDDDDYPRE</sequence>
<feature type="region of interest" description="Disordered" evidence="1">
    <location>
        <begin position="1"/>
        <end position="63"/>
    </location>
</feature>
<reference evidence="2" key="1">
    <citation type="submission" date="2020-09" db="EMBL/GenBank/DDBJ databases">
        <title>Hoyosella lacisalsi sp. nov., a halotolerant actinobacterium isolated from soil of Lake Gudzhirganskoe.</title>
        <authorList>
            <person name="Yang Q."/>
            <person name="Guo P.Y."/>
            <person name="Liu S.W."/>
            <person name="Li F.N."/>
            <person name="Sun C.H."/>
        </authorList>
    </citation>
    <scope>NUCLEOTIDE SEQUENCE</scope>
    <source>
        <strain evidence="2">G463</strain>
    </source>
</reference>
<name>A0A927JD76_9ACTN</name>
<dbReference type="Proteomes" id="UP000642993">
    <property type="component" value="Unassembled WGS sequence"/>
</dbReference>
<comment type="caution">
    <text evidence="2">The sequence shown here is derived from an EMBL/GenBank/DDBJ whole genome shotgun (WGS) entry which is preliminary data.</text>
</comment>
<gene>
    <name evidence="2" type="ORF">HT102_11660</name>
</gene>
<proteinExistence type="predicted"/>
<dbReference type="RefSeq" id="WP_192039620.1">
    <property type="nucleotide sequence ID" value="NZ_JACYWE010000007.1"/>
</dbReference>
<accession>A0A927JD76</accession>
<organism evidence="2 3">
    <name type="scientific">Lolliginicoccus lacisalsi</name>
    <dbReference type="NCBI Taxonomy" id="2742202"/>
    <lineage>
        <taxon>Bacteria</taxon>
        <taxon>Bacillati</taxon>
        <taxon>Actinomycetota</taxon>
        <taxon>Actinomycetes</taxon>
        <taxon>Mycobacteriales</taxon>
        <taxon>Hoyosellaceae</taxon>
        <taxon>Lolliginicoccus</taxon>
    </lineage>
</organism>
<evidence type="ECO:0000313" key="3">
    <source>
        <dbReference type="Proteomes" id="UP000642993"/>
    </source>
</evidence>
<dbReference type="AlphaFoldDB" id="A0A927JD76"/>
<evidence type="ECO:0000313" key="2">
    <source>
        <dbReference type="EMBL" id="MBD8507146.1"/>
    </source>
</evidence>
<dbReference type="EMBL" id="JACYWE010000007">
    <property type="protein sequence ID" value="MBD8507146.1"/>
    <property type="molecule type" value="Genomic_DNA"/>
</dbReference>
<protein>
    <submittedName>
        <fullName evidence="2">Uncharacterized protein</fullName>
    </submittedName>
</protein>
<evidence type="ECO:0000256" key="1">
    <source>
        <dbReference type="SAM" id="MobiDB-lite"/>
    </source>
</evidence>
<keyword evidence="3" id="KW-1185">Reference proteome</keyword>